<dbReference type="EMBL" id="JH993025">
    <property type="protein sequence ID" value="EKX41178.1"/>
    <property type="molecule type" value="Genomic_DNA"/>
</dbReference>
<evidence type="ECO:0000313" key="3">
    <source>
        <dbReference type="EnsemblProtists" id="EKX41178"/>
    </source>
</evidence>
<reference evidence="3" key="3">
    <citation type="submission" date="2015-06" db="UniProtKB">
        <authorList>
            <consortium name="EnsemblProtists"/>
        </authorList>
    </citation>
    <scope>IDENTIFICATION</scope>
</reference>
<dbReference type="EnsemblProtists" id="EKX41178">
    <property type="protein sequence ID" value="EKX41178"/>
    <property type="gene ID" value="GUITHDRAFT_112654"/>
</dbReference>
<proteinExistence type="predicted"/>
<dbReference type="PaxDb" id="55529-EKX41178"/>
<sequence length="101" mass="11163">MSHVFDNDGIPDLARSKLQAAAQRKIRGHRNAYAQHVPPKAFLPIIASTDGILQDDALRFVLCHGDPTCKRIRSRIFRQLKASLSFGASSTLLIVLVLILT</sequence>
<dbReference type="RefSeq" id="XP_005828158.1">
    <property type="nucleotide sequence ID" value="XM_005828101.1"/>
</dbReference>
<dbReference type="Proteomes" id="UP000011087">
    <property type="component" value="Unassembled WGS sequence"/>
</dbReference>
<organism evidence="2">
    <name type="scientific">Guillardia theta (strain CCMP2712)</name>
    <name type="common">Cryptophyte</name>
    <dbReference type="NCBI Taxonomy" id="905079"/>
    <lineage>
        <taxon>Eukaryota</taxon>
        <taxon>Cryptophyceae</taxon>
        <taxon>Pyrenomonadales</taxon>
        <taxon>Geminigeraceae</taxon>
        <taxon>Guillardia</taxon>
    </lineage>
</organism>
<gene>
    <name evidence="2" type="ORF">GUITHDRAFT_112654</name>
</gene>
<keyword evidence="1" id="KW-0812">Transmembrane</keyword>
<dbReference type="AlphaFoldDB" id="L1IY24"/>
<feature type="transmembrane region" description="Helical" evidence="1">
    <location>
        <begin position="80"/>
        <end position="100"/>
    </location>
</feature>
<evidence type="ECO:0000313" key="4">
    <source>
        <dbReference type="Proteomes" id="UP000011087"/>
    </source>
</evidence>
<reference evidence="4" key="2">
    <citation type="submission" date="2012-11" db="EMBL/GenBank/DDBJ databases">
        <authorList>
            <person name="Kuo A."/>
            <person name="Curtis B.A."/>
            <person name="Tanifuji G."/>
            <person name="Burki F."/>
            <person name="Gruber A."/>
            <person name="Irimia M."/>
            <person name="Maruyama S."/>
            <person name="Arias M.C."/>
            <person name="Ball S.G."/>
            <person name="Gile G.H."/>
            <person name="Hirakawa Y."/>
            <person name="Hopkins J.F."/>
            <person name="Rensing S.A."/>
            <person name="Schmutz J."/>
            <person name="Symeonidi A."/>
            <person name="Elias M."/>
            <person name="Eveleigh R.J."/>
            <person name="Herman E.K."/>
            <person name="Klute M.J."/>
            <person name="Nakayama T."/>
            <person name="Obornik M."/>
            <person name="Reyes-Prieto A."/>
            <person name="Armbrust E.V."/>
            <person name="Aves S.J."/>
            <person name="Beiko R.G."/>
            <person name="Coutinho P."/>
            <person name="Dacks J.B."/>
            <person name="Durnford D.G."/>
            <person name="Fast N.M."/>
            <person name="Green B.R."/>
            <person name="Grisdale C."/>
            <person name="Hempe F."/>
            <person name="Henrissat B."/>
            <person name="Hoppner M.P."/>
            <person name="Ishida K.-I."/>
            <person name="Kim E."/>
            <person name="Koreny L."/>
            <person name="Kroth P.G."/>
            <person name="Liu Y."/>
            <person name="Malik S.-B."/>
            <person name="Maier U.G."/>
            <person name="McRose D."/>
            <person name="Mock T."/>
            <person name="Neilson J.A."/>
            <person name="Onodera N.T."/>
            <person name="Poole A.M."/>
            <person name="Pritham E.J."/>
            <person name="Richards T.A."/>
            <person name="Rocap G."/>
            <person name="Roy S.W."/>
            <person name="Sarai C."/>
            <person name="Schaack S."/>
            <person name="Shirato S."/>
            <person name="Slamovits C.H."/>
            <person name="Spencer D.F."/>
            <person name="Suzuki S."/>
            <person name="Worden A.Z."/>
            <person name="Zauner S."/>
            <person name="Barry K."/>
            <person name="Bell C."/>
            <person name="Bharti A.K."/>
            <person name="Crow J.A."/>
            <person name="Grimwood J."/>
            <person name="Kramer R."/>
            <person name="Lindquist E."/>
            <person name="Lucas S."/>
            <person name="Salamov A."/>
            <person name="McFadden G.I."/>
            <person name="Lane C.E."/>
            <person name="Keeling P.J."/>
            <person name="Gray M.W."/>
            <person name="Grigoriev I.V."/>
            <person name="Archibald J.M."/>
        </authorList>
    </citation>
    <scope>NUCLEOTIDE SEQUENCE</scope>
    <source>
        <strain evidence="4">CCMP2712</strain>
    </source>
</reference>
<dbReference type="GeneID" id="17297908"/>
<accession>L1IY24</accession>
<evidence type="ECO:0000313" key="2">
    <source>
        <dbReference type="EMBL" id="EKX41178.1"/>
    </source>
</evidence>
<protein>
    <submittedName>
        <fullName evidence="2 3">Uncharacterized protein</fullName>
    </submittedName>
</protein>
<reference evidence="2 4" key="1">
    <citation type="journal article" date="2012" name="Nature">
        <title>Algal genomes reveal evolutionary mosaicism and the fate of nucleomorphs.</title>
        <authorList>
            <consortium name="DOE Joint Genome Institute"/>
            <person name="Curtis B.A."/>
            <person name="Tanifuji G."/>
            <person name="Burki F."/>
            <person name="Gruber A."/>
            <person name="Irimia M."/>
            <person name="Maruyama S."/>
            <person name="Arias M.C."/>
            <person name="Ball S.G."/>
            <person name="Gile G.H."/>
            <person name="Hirakawa Y."/>
            <person name="Hopkins J.F."/>
            <person name="Kuo A."/>
            <person name="Rensing S.A."/>
            <person name="Schmutz J."/>
            <person name="Symeonidi A."/>
            <person name="Elias M."/>
            <person name="Eveleigh R.J."/>
            <person name="Herman E.K."/>
            <person name="Klute M.J."/>
            <person name="Nakayama T."/>
            <person name="Obornik M."/>
            <person name="Reyes-Prieto A."/>
            <person name="Armbrust E.V."/>
            <person name="Aves S.J."/>
            <person name="Beiko R.G."/>
            <person name="Coutinho P."/>
            <person name="Dacks J.B."/>
            <person name="Durnford D.G."/>
            <person name="Fast N.M."/>
            <person name="Green B.R."/>
            <person name="Grisdale C.J."/>
            <person name="Hempel F."/>
            <person name="Henrissat B."/>
            <person name="Hoppner M.P."/>
            <person name="Ishida K."/>
            <person name="Kim E."/>
            <person name="Koreny L."/>
            <person name="Kroth P.G."/>
            <person name="Liu Y."/>
            <person name="Malik S.B."/>
            <person name="Maier U.G."/>
            <person name="McRose D."/>
            <person name="Mock T."/>
            <person name="Neilson J.A."/>
            <person name="Onodera N.T."/>
            <person name="Poole A.M."/>
            <person name="Pritham E.J."/>
            <person name="Richards T.A."/>
            <person name="Rocap G."/>
            <person name="Roy S.W."/>
            <person name="Sarai C."/>
            <person name="Schaack S."/>
            <person name="Shirato S."/>
            <person name="Slamovits C.H."/>
            <person name="Spencer D.F."/>
            <person name="Suzuki S."/>
            <person name="Worden A.Z."/>
            <person name="Zauner S."/>
            <person name="Barry K."/>
            <person name="Bell C."/>
            <person name="Bharti A.K."/>
            <person name="Crow J.A."/>
            <person name="Grimwood J."/>
            <person name="Kramer R."/>
            <person name="Lindquist E."/>
            <person name="Lucas S."/>
            <person name="Salamov A."/>
            <person name="McFadden G.I."/>
            <person name="Lane C.E."/>
            <person name="Keeling P.J."/>
            <person name="Gray M.W."/>
            <person name="Grigoriev I.V."/>
            <person name="Archibald J.M."/>
        </authorList>
    </citation>
    <scope>NUCLEOTIDE SEQUENCE</scope>
    <source>
        <strain evidence="2 4">CCMP2712</strain>
    </source>
</reference>
<evidence type="ECO:0000256" key="1">
    <source>
        <dbReference type="SAM" id="Phobius"/>
    </source>
</evidence>
<keyword evidence="1" id="KW-1133">Transmembrane helix</keyword>
<keyword evidence="4" id="KW-1185">Reference proteome</keyword>
<name>L1IY24_GUITC</name>
<keyword evidence="1" id="KW-0472">Membrane</keyword>
<dbReference type="HOGENOM" id="CLU_2297068_0_0_1"/>
<dbReference type="KEGG" id="gtt:GUITHDRAFT_112654"/>